<keyword evidence="10" id="KW-1185">Reference proteome</keyword>
<evidence type="ECO:0000256" key="2">
    <source>
        <dbReference type="ARBA" id="ARBA00022679"/>
    </source>
</evidence>
<dbReference type="Gene3D" id="3.10.110.10">
    <property type="entry name" value="Ubiquitin Conjugating Enzyme"/>
    <property type="match status" value="1"/>
</dbReference>
<accession>A0A067K225</accession>
<dbReference type="SMART" id="SM00212">
    <property type="entry name" value="UBCc"/>
    <property type="match status" value="1"/>
</dbReference>
<dbReference type="CDD" id="cd23797">
    <property type="entry name" value="UBCc_UBE2H"/>
    <property type="match status" value="1"/>
</dbReference>
<dbReference type="OrthoDB" id="269518at2759"/>
<reference evidence="9 10" key="1">
    <citation type="journal article" date="2014" name="PLoS ONE">
        <title>Global Analysis of Gene Expression Profiles in Physic Nut (Jatropha curcas L.) Seedlings Exposed to Salt Stress.</title>
        <authorList>
            <person name="Zhang L."/>
            <person name="Zhang C."/>
            <person name="Wu P."/>
            <person name="Chen Y."/>
            <person name="Li M."/>
            <person name="Jiang H."/>
            <person name="Wu G."/>
        </authorList>
    </citation>
    <scope>NUCLEOTIDE SEQUENCE [LARGE SCALE GENOMIC DNA]</scope>
    <source>
        <strain evidence="10">cv. GZQX0401</strain>
        <tissue evidence="9">Young leaves</tissue>
    </source>
</reference>
<evidence type="ECO:0000256" key="4">
    <source>
        <dbReference type="ARBA" id="ARBA00022786"/>
    </source>
</evidence>
<keyword evidence="2" id="KW-0808">Transferase</keyword>
<dbReference type="Proteomes" id="UP000027138">
    <property type="component" value="Unassembled WGS sequence"/>
</dbReference>
<evidence type="ECO:0000256" key="6">
    <source>
        <dbReference type="ARBA" id="ARBA00056190"/>
    </source>
</evidence>
<dbReference type="Pfam" id="PF00179">
    <property type="entry name" value="UQ_con"/>
    <property type="match status" value="1"/>
</dbReference>
<feature type="region of interest" description="Disordered" evidence="7">
    <location>
        <begin position="154"/>
        <end position="184"/>
    </location>
</feature>
<keyword evidence="5" id="KW-0067">ATP-binding</keyword>
<evidence type="ECO:0000256" key="1">
    <source>
        <dbReference type="ARBA" id="ARBA00012486"/>
    </source>
</evidence>
<evidence type="ECO:0000313" key="10">
    <source>
        <dbReference type="Proteomes" id="UP000027138"/>
    </source>
</evidence>
<name>A0A067K225_JATCU</name>
<dbReference type="STRING" id="180498.A0A067K225"/>
<dbReference type="EMBL" id="KK914970">
    <property type="protein sequence ID" value="KDP25854.1"/>
    <property type="molecule type" value="Genomic_DNA"/>
</dbReference>
<dbReference type="GO" id="GO:0005524">
    <property type="term" value="F:ATP binding"/>
    <property type="evidence" value="ECO:0007669"/>
    <property type="project" value="UniProtKB-KW"/>
</dbReference>
<dbReference type="InterPro" id="IPR000608">
    <property type="entry name" value="UBC"/>
</dbReference>
<dbReference type="InterPro" id="IPR016135">
    <property type="entry name" value="UBQ-conjugating_enzyme/RWD"/>
</dbReference>
<evidence type="ECO:0000256" key="3">
    <source>
        <dbReference type="ARBA" id="ARBA00022741"/>
    </source>
</evidence>
<evidence type="ECO:0000313" key="9">
    <source>
        <dbReference type="EMBL" id="KDP25854.1"/>
    </source>
</evidence>
<dbReference type="PROSITE" id="PS50127">
    <property type="entry name" value="UBC_2"/>
    <property type="match status" value="1"/>
</dbReference>
<proteinExistence type="predicted"/>
<dbReference type="GO" id="GO:0061631">
    <property type="term" value="F:ubiquitin conjugating enzyme activity"/>
    <property type="evidence" value="ECO:0007669"/>
    <property type="project" value="UniProtKB-EC"/>
</dbReference>
<dbReference type="EC" id="2.3.2.23" evidence="1"/>
<feature type="domain" description="UBC core" evidence="8">
    <location>
        <begin position="3"/>
        <end position="149"/>
    </location>
</feature>
<feature type="compositionally biased region" description="Acidic residues" evidence="7">
    <location>
        <begin position="161"/>
        <end position="184"/>
    </location>
</feature>
<dbReference type="SUPFAM" id="SSF54495">
    <property type="entry name" value="UBC-like"/>
    <property type="match status" value="1"/>
</dbReference>
<keyword evidence="3" id="KW-0547">Nucleotide-binding</keyword>
<dbReference type="KEGG" id="jcu:105645384"/>
<evidence type="ECO:0000259" key="8">
    <source>
        <dbReference type="PROSITE" id="PS50127"/>
    </source>
</evidence>
<keyword evidence="4" id="KW-0833">Ubl conjugation pathway</keyword>
<evidence type="ECO:0000256" key="5">
    <source>
        <dbReference type="ARBA" id="ARBA00022840"/>
    </source>
</evidence>
<sequence length="184" mass="21320">MSSQSKRREIDVMKLMMNDYAVELINDRINEIHVEFHGPKESPYEGGIWKIKVALPDAYPYEHPSIVFLNKIFHPNIGEKSGNVCMDVIKQSWSPMFDLLNVFEIFLPQLLLYPNPSHPMNRDAAFLLTKKDKKQYEEKVKEYCKLYAKKENISETHSEDSNDGIADEDISDAESTYSDEDPEV</sequence>
<dbReference type="FunFam" id="3.10.110.10:FF:000024">
    <property type="entry name" value="Ubiquitin-conjugating enzyme 5, E2"/>
    <property type="match status" value="1"/>
</dbReference>
<comment type="function">
    <text evidence="6">Accepts the ubiquitin from the E1 complex and catalyzes its covalent attachment to other proteins.</text>
</comment>
<protein>
    <recommendedName>
        <fullName evidence="1">E2 ubiquitin-conjugating enzyme</fullName>
        <ecNumber evidence="1">2.3.2.23</ecNumber>
    </recommendedName>
</protein>
<evidence type="ECO:0000256" key="7">
    <source>
        <dbReference type="SAM" id="MobiDB-lite"/>
    </source>
</evidence>
<dbReference type="AlphaFoldDB" id="A0A067K225"/>
<gene>
    <name evidence="9" type="ORF">JCGZ_22884</name>
</gene>
<dbReference type="GO" id="GO:0006511">
    <property type="term" value="P:ubiquitin-dependent protein catabolic process"/>
    <property type="evidence" value="ECO:0007669"/>
    <property type="project" value="UniProtKB-ARBA"/>
</dbReference>
<organism evidence="9 10">
    <name type="scientific">Jatropha curcas</name>
    <name type="common">Barbados nut</name>
    <dbReference type="NCBI Taxonomy" id="180498"/>
    <lineage>
        <taxon>Eukaryota</taxon>
        <taxon>Viridiplantae</taxon>
        <taxon>Streptophyta</taxon>
        <taxon>Embryophyta</taxon>
        <taxon>Tracheophyta</taxon>
        <taxon>Spermatophyta</taxon>
        <taxon>Magnoliopsida</taxon>
        <taxon>eudicotyledons</taxon>
        <taxon>Gunneridae</taxon>
        <taxon>Pentapetalae</taxon>
        <taxon>rosids</taxon>
        <taxon>fabids</taxon>
        <taxon>Malpighiales</taxon>
        <taxon>Euphorbiaceae</taxon>
        <taxon>Crotonoideae</taxon>
        <taxon>Jatropheae</taxon>
        <taxon>Jatropha</taxon>
    </lineage>
</organism>
<dbReference type="PANTHER" id="PTHR24068">
    <property type="entry name" value="UBIQUITIN-CONJUGATING ENZYME E2"/>
    <property type="match status" value="1"/>
</dbReference>